<dbReference type="CDD" id="cd02440">
    <property type="entry name" value="AdoMet_MTases"/>
    <property type="match status" value="1"/>
</dbReference>
<evidence type="ECO:0000256" key="1">
    <source>
        <dbReference type="ARBA" id="ARBA00012796"/>
    </source>
</evidence>
<dbReference type="GO" id="GO:0030488">
    <property type="term" value="P:tRNA methylation"/>
    <property type="evidence" value="ECO:0007669"/>
    <property type="project" value="InterPro"/>
</dbReference>
<dbReference type="GO" id="GO:0005739">
    <property type="term" value="C:mitochondrion"/>
    <property type="evidence" value="ECO:0007669"/>
    <property type="project" value="TreeGrafter"/>
</dbReference>
<keyword evidence="3" id="KW-0489">Methyltransferase</keyword>
<dbReference type="Pfam" id="PF08704">
    <property type="entry name" value="GCD14"/>
    <property type="match status" value="1"/>
</dbReference>
<name>A0A163JQI9_ABSGL</name>
<evidence type="ECO:0000313" key="9">
    <source>
        <dbReference type="EMBL" id="SAM01153.1"/>
    </source>
</evidence>
<evidence type="ECO:0000256" key="7">
    <source>
        <dbReference type="ARBA" id="ARBA00033309"/>
    </source>
</evidence>
<dbReference type="GO" id="GO:0160107">
    <property type="term" value="F:tRNA (adenine(58)-N1)-methyltransferase activity"/>
    <property type="evidence" value="ECO:0007669"/>
    <property type="project" value="UniProtKB-EC"/>
</dbReference>
<dbReference type="PROSITE" id="PS51620">
    <property type="entry name" value="SAM_TRM61"/>
    <property type="match status" value="1"/>
</dbReference>
<accession>A0A163JQI9</accession>
<dbReference type="OMA" id="FYVGHVE"/>
<dbReference type="InterPro" id="IPR029063">
    <property type="entry name" value="SAM-dependent_MTases_sf"/>
</dbReference>
<keyword evidence="4" id="KW-0808">Transferase</keyword>
<gene>
    <name evidence="9" type="primary">ABSGL_06890.1 scaffold 8678</name>
</gene>
<dbReference type="EC" id="2.1.1.220" evidence="1"/>
<keyword evidence="10" id="KW-1185">Reference proteome</keyword>
<dbReference type="InterPro" id="IPR049470">
    <property type="entry name" value="TRM61_C"/>
</dbReference>
<dbReference type="InParanoid" id="A0A163JQI9"/>
<evidence type="ECO:0000259" key="8">
    <source>
        <dbReference type="Pfam" id="PF08704"/>
    </source>
</evidence>
<organism evidence="9">
    <name type="scientific">Absidia glauca</name>
    <name type="common">Pin mould</name>
    <dbReference type="NCBI Taxonomy" id="4829"/>
    <lineage>
        <taxon>Eukaryota</taxon>
        <taxon>Fungi</taxon>
        <taxon>Fungi incertae sedis</taxon>
        <taxon>Mucoromycota</taxon>
        <taxon>Mucoromycotina</taxon>
        <taxon>Mucoromycetes</taxon>
        <taxon>Mucorales</taxon>
        <taxon>Cunninghamellaceae</taxon>
        <taxon>Absidia</taxon>
    </lineage>
</organism>
<dbReference type="PANTHER" id="PTHR12133">
    <property type="entry name" value="TRNA (ADENINE(58)-N(1))-METHYLTRANSFERASE"/>
    <property type="match status" value="1"/>
</dbReference>
<dbReference type="EMBL" id="LT553503">
    <property type="protein sequence ID" value="SAM01153.1"/>
    <property type="molecule type" value="Genomic_DNA"/>
</dbReference>
<evidence type="ECO:0000256" key="5">
    <source>
        <dbReference type="ARBA" id="ARBA00022691"/>
    </source>
</evidence>
<evidence type="ECO:0000256" key="4">
    <source>
        <dbReference type="ARBA" id="ARBA00022679"/>
    </source>
</evidence>
<evidence type="ECO:0000256" key="6">
    <source>
        <dbReference type="ARBA" id="ARBA00022694"/>
    </source>
</evidence>
<sequence>MAMESTMDEQWVSRHRRRRLRFRRRHRRSRDLKSKRKCWSWHCQTPPCLSELKNRSSKDEEKNTLPFPSLSLSMSTLLNRFRLPRSHGVLSCGSTVYKARLTTFEKGDFCILRHMKTSRKYFIGPLEQEGLRNVKGGSILHSQLLGAPVRTIIKTDNDSTGYMAHFPTLDEYVVNVPRACTPIYPKDACTIIQLLDVAPGHRILEAGTGNGSLTLHLARAVSGDGHIDTVDMRDTHSRTAQKHVERFERGKYQSLVTFWIGKLSDLLSPASETSSQPTTILSTVTSTNKDQEVYDGVVLDMPDPSEELASVLPLLKNDRFIVCYLPNMTQVLGLMHTIQDLPLFMEECLEAEWKEWDIRPTFIRSSLAAADQHTTSTDAPSPGTDKSPLGTKAWVCRPKNFDVKGHTAFLVKLRKCGAVSVA</sequence>
<keyword evidence="6" id="KW-0819">tRNA processing</keyword>
<proteinExistence type="predicted"/>
<evidence type="ECO:0000256" key="3">
    <source>
        <dbReference type="ARBA" id="ARBA00022603"/>
    </source>
</evidence>
<dbReference type="Gene3D" id="3.40.50.150">
    <property type="entry name" value="Vaccinia Virus protein VP39"/>
    <property type="match status" value="1"/>
</dbReference>
<dbReference type="OrthoDB" id="5585464at2759"/>
<evidence type="ECO:0000313" key="10">
    <source>
        <dbReference type="Proteomes" id="UP000078561"/>
    </source>
</evidence>
<protein>
    <recommendedName>
        <fullName evidence="2">tRNA (adenine(58)-N(1))-methyltransferase catalytic subunit TRM61</fullName>
        <ecNumber evidence="1">2.1.1.220</ecNumber>
    </recommendedName>
    <alternativeName>
        <fullName evidence="7">tRNA(m1A58)-methyltransferase subunit TRM61</fullName>
    </alternativeName>
</protein>
<reference evidence="9" key="1">
    <citation type="submission" date="2016-04" db="EMBL/GenBank/DDBJ databases">
        <authorList>
            <person name="Evans L.H."/>
            <person name="Alamgir A."/>
            <person name="Owens N."/>
            <person name="Weber N.D."/>
            <person name="Virtaneva K."/>
            <person name="Barbian K."/>
            <person name="Babar A."/>
            <person name="Rosenke K."/>
        </authorList>
    </citation>
    <scope>NUCLEOTIDE SEQUENCE [LARGE SCALE GENOMIC DNA]</scope>
    <source>
        <strain evidence="9">CBS 101.48</strain>
    </source>
</reference>
<feature type="domain" description="tRNA (adenine(58)-N(1))-methyltransferase catalytic subunit TRM61 C-terminal" evidence="8">
    <location>
        <begin position="170"/>
        <end position="257"/>
    </location>
</feature>
<dbReference type="AlphaFoldDB" id="A0A163JQI9"/>
<dbReference type="InterPro" id="IPR014816">
    <property type="entry name" value="tRNA_MeTrfase_Gcd14"/>
</dbReference>
<dbReference type="PANTHER" id="PTHR12133:SF1">
    <property type="entry name" value="TRNA (ADENINE(58)-N(1))-METHYLTRANSFERASE, MITOCHONDRIAL"/>
    <property type="match status" value="1"/>
</dbReference>
<dbReference type="Proteomes" id="UP000078561">
    <property type="component" value="Unassembled WGS sequence"/>
</dbReference>
<dbReference type="STRING" id="4829.A0A163JQI9"/>
<evidence type="ECO:0000256" key="2">
    <source>
        <dbReference type="ARBA" id="ARBA00015963"/>
    </source>
</evidence>
<keyword evidence="5" id="KW-0949">S-adenosyl-L-methionine</keyword>
<dbReference type="SUPFAM" id="SSF53335">
    <property type="entry name" value="S-adenosyl-L-methionine-dependent methyltransferases"/>
    <property type="match status" value="1"/>
</dbReference>
<dbReference type="GO" id="GO:0031515">
    <property type="term" value="C:tRNA (m1A) methyltransferase complex"/>
    <property type="evidence" value="ECO:0007669"/>
    <property type="project" value="InterPro"/>
</dbReference>